<evidence type="ECO:0000256" key="3">
    <source>
        <dbReference type="ARBA" id="ARBA00023295"/>
    </source>
</evidence>
<dbReference type="PANTHER" id="PTHR10412:SF11">
    <property type="entry name" value="MANNOSYL-OLIGOSACCHARIDE GLUCOSIDASE"/>
    <property type="match status" value="1"/>
</dbReference>
<dbReference type="GO" id="GO:0006487">
    <property type="term" value="P:protein N-linked glycosylation"/>
    <property type="evidence" value="ECO:0007669"/>
    <property type="project" value="TreeGrafter"/>
</dbReference>
<evidence type="ECO:0000256" key="1">
    <source>
        <dbReference type="ARBA" id="ARBA00010833"/>
    </source>
</evidence>
<dbReference type="InterPro" id="IPR054491">
    <property type="entry name" value="MGH1-like_GH"/>
</dbReference>
<evidence type="ECO:0000313" key="5">
    <source>
        <dbReference type="EMBL" id="MCW3804269.1"/>
    </source>
</evidence>
<proteinExistence type="inferred from homology"/>
<organism evidence="5 6">
    <name type="scientific">Plebeiibacterium marinum</name>
    <dbReference type="NCBI Taxonomy" id="2992111"/>
    <lineage>
        <taxon>Bacteria</taxon>
        <taxon>Pseudomonadati</taxon>
        <taxon>Bacteroidota</taxon>
        <taxon>Bacteroidia</taxon>
        <taxon>Marinilabiliales</taxon>
        <taxon>Marinilabiliaceae</taxon>
        <taxon>Plebeiibacterium</taxon>
    </lineage>
</organism>
<comment type="caution">
    <text evidence="5">The sequence shown here is derived from an EMBL/GenBank/DDBJ whole genome shotgun (WGS) entry which is preliminary data.</text>
</comment>
<dbReference type="Gene3D" id="1.50.10.10">
    <property type="match status" value="1"/>
</dbReference>
<protein>
    <submittedName>
        <fullName evidence="5">Glucosidase</fullName>
    </submittedName>
</protein>
<dbReference type="InterPro" id="IPR012341">
    <property type="entry name" value="6hp_glycosidase-like_sf"/>
</dbReference>
<dbReference type="GO" id="GO:0009311">
    <property type="term" value="P:oligosaccharide metabolic process"/>
    <property type="evidence" value="ECO:0007669"/>
    <property type="project" value="InterPro"/>
</dbReference>
<dbReference type="InterPro" id="IPR008928">
    <property type="entry name" value="6-hairpin_glycosidase_sf"/>
</dbReference>
<dbReference type="Proteomes" id="UP001207408">
    <property type="component" value="Unassembled WGS sequence"/>
</dbReference>
<dbReference type="InterPro" id="IPR004888">
    <property type="entry name" value="Glycoside_hydrolase_63"/>
</dbReference>
<keyword evidence="3" id="KW-0326">Glycosidase</keyword>
<evidence type="ECO:0000259" key="4">
    <source>
        <dbReference type="Pfam" id="PF22422"/>
    </source>
</evidence>
<sequence length="900" mass="105794">MNTERKRLEDCSTQNIEWKKWGPYLSERQWGTVREDDGSTNNPWLSFTHDQSRSRVYRYGEDGIAGISDDKQHLCFALSLWNKKDPILKERLFGLSGPKGNHGEDVKEYYFYLDSTPTHSYMKYLYKYPLSEFPYLELVDTNGSRTKNDFEFELLDTKAFNNSNYLDVYIEYAKKSTENIHIKITAYNRSKEDANVVFLPTLWYRNTWWNYKTTEPSIKLLDDNSIIAQDDNLGSYVLSTELTPLWLFTNNETNYKRLYDTPNPSPFVKDAFNEFIVNHDTEAINPEQHGTKAGAMFDITIPAGDKIELRMALKSTSTPKHSFNTFEERMGIRRKEADEFYEDIYPPNTSEDEKRVIRQAFAGMLWTKQYYEFDVSEWLNEYKGGPRHSLRNHDWEHLKNSDIISMPDKWEYPWYAVWDLAFHTIPITMVDPYFAKEQLTLFLKKNYQHPNGQIPAYEWSFNDVNPPVHAYAVITLYKNLKQMLNIVDKEFLKECFDGLDRNFQWWINHKDPTSKNAFQGGFLGLDNIGVFDRSQSLPTGGHIEQSDGNAWMALYAQNMLEISLELIIQGYDEYKEKAVDYYNHFLEIASAMDRIGDNEDEMWDEEDQFFYDVLRFPDGSATRLKVRSLVGLLPMCASTVLEPEHLKLLPNFAKQYQFMITRTKRLSKTIANPMEPGKNKRRLLGILNENKLRSVLKVMLDENEFLSAYGIRSLSKHHEENPYVFKWNDEEFTVKYIPGESDSSMFGGNSNWRGPIWFPANTVIIRALYQNYAYYGDDFKIECPTGSGNMMTLIEVAQEIIHRLEKIFLKDENGYRPVYGWYEEFQKDKHWENNLLFYEYFHGDNGAGIGASHQTGWTGMIAYLMVMFRTYNFQKLMEKAHWDKDTQLNKTEKEDNNLNE</sequence>
<gene>
    <name evidence="5" type="ORF">OM074_01460</name>
</gene>
<dbReference type="PANTHER" id="PTHR10412">
    <property type="entry name" value="MANNOSYL-OLIGOSACCHARIDE GLUCOSIDASE"/>
    <property type="match status" value="1"/>
</dbReference>
<dbReference type="EMBL" id="JAPDPI010000002">
    <property type="protein sequence ID" value="MCW3804269.1"/>
    <property type="molecule type" value="Genomic_DNA"/>
</dbReference>
<comment type="similarity">
    <text evidence="1">Belongs to the glycosyl hydrolase 63 family.</text>
</comment>
<dbReference type="GO" id="GO:0004573">
    <property type="term" value="F:Glc3Man9GlcNAc2 oligosaccharide glucosidase activity"/>
    <property type="evidence" value="ECO:0007669"/>
    <property type="project" value="InterPro"/>
</dbReference>
<dbReference type="SUPFAM" id="SSF48208">
    <property type="entry name" value="Six-hairpin glycosidases"/>
    <property type="match status" value="1"/>
</dbReference>
<keyword evidence="6" id="KW-1185">Reference proteome</keyword>
<name>A0AAE3MAZ8_9BACT</name>
<keyword evidence="2" id="KW-0378">Hydrolase</keyword>
<dbReference type="RefSeq" id="WP_301197494.1">
    <property type="nucleotide sequence ID" value="NZ_JAPDPI010000002.1"/>
</dbReference>
<feature type="domain" description="Mannosylglycerate hydrolase MGH1-like glycoside hydrolase" evidence="4">
    <location>
        <begin position="683"/>
        <end position="855"/>
    </location>
</feature>
<accession>A0AAE3MAZ8</accession>
<dbReference type="AlphaFoldDB" id="A0AAE3MAZ8"/>
<evidence type="ECO:0000256" key="2">
    <source>
        <dbReference type="ARBA" id="ARBA00022801"/>
    </source>
</evidence>
<dbReference type="Pfam" id="PF22422">
    <property type="entry name" value="MGH1-like_GH"/>
    <property type="match status" value="2"/>
</dbReference>
<feature type="domain" description="Mannosylglycerate hydrolase MGH1-like glycoside hydrolase" evidence="4">
    <location>
        <begin position="412"/>
        <end position="515"/>
    </location>
</feature>
<reference evidence="5" key="1">
    <citation type="submission" date="2022-10" db="EMBL/GenBank/DDBJ databases">
        <authorList>
            <person name="Yu W.X."/>
        </authorList>
    </citation>
    <scope>NUCLEOTIDE SEQUENCE</scope>
    <source>
        <strain evidence="5">D04</strain>
    </source>
</reference>
<evidence type="ECO:0000313" key="6">
    <source>
        <dbReference type="Proteomes" id="UP001207408"/>
    </source>
</evidence>